<keyword evidence="3" id="KW-1185">Reference proteome</keyword>
<evidence type="ECO:0000313" key="3">
    <source>
        <dbReference type="Proteomes" id="UP000629098"/>
    </source>
</evidence>
<protein>
    <submittedName>
        <fullName evidence="2">Redoxin domain-containing protein</fullName>
    </submittedName>
</protein>
<dbReference type="RefSeq" id="WP_190834157.1">
    <property type="nucleotide sequence ID" value="NZ_CAWPPI010000083.1"/>
</dbReference>
<organism evidence="2 3">
    <name type="scientific">Iningainema tapete BLCC-T55</name>
    <dbReference type="NCBI Taxonomy" id="2748662"/>
    <lineage>
        <taxon>Bacteria</taxon>
        <taxon>Bacillati</taxon>
        <taxon>Cyanobacteriota</taxon>
        <taxon>Cyanophyceae</taxon>
        <taxon>Nostocales</taxon>
        <taxon>Scytonemataceae</taxon>
        <taxon>Iningainema tapete</taxon>
    </lineage>
</organism>
<dbReference type="InterPro" id="IPR000866">
    <property type="entry name" value="AhpC/TSA"/>
</dbReference>
<evidence type="ECO:0000259" key="1">
    <source>
        <dbReference type="PROSITE" id="PS51352"/>
    </source>
</evidence>
<dbReference type="InterPro" id="IPR036249">
    <property type="entry name" value="Thioredoxin-like_sf"/>
</dbReference>
<dbReference type="InterPro" id="IPR013766">
    <property type="entry name" value="Thioredoxin_domain"/>
</dbReference>
<dbReference type="GO" id="GO:0016491">
    <property type="term" value="F:oxidoreductase activity"/>
    <property type="evidence" value="ECO:0007669"/>
    <property type="project" value="InterPro"/>
</dbReference>
<accession>A0A8J6XME6</accession>
<name>A0A8J6XME6_9CYAN</name>
<dbReference type="PROSITE" id="PS51352">
    <property type="entry name" value="THIOREDOXIN_2"/>
    <property type="match status" value="1"/>
</dbReference>
<dbReference type="InterPro" id="IPR047262">
    <property type="entry name" value="PRX-like1"/>
</dbReference>
<reference evidence="2" key="1">
    <citation type="submission" date="2020-09" db="EMBL/GenBank/DDBJ databases">
        <title>Iningainema tapete sp. nov. (Scytonemataceae, Cyanobacteria) from greenhouses in central Florida (USA) produces two types of nodularin with biosynthetic potential for microcystin-LR and anabaenopeptins.</title>
        <authorList>
            <person name="Berthold D.E."/>
            <person name="Lefler F.W."/>
            <person name="Huang I.-S."/>
            <person name="Abdulla H."/>
            <person name="Zimba P.V."/>
            <person name="Laughinghouse H.D. IV."/>
        </authorList>
    </citation>
    <scope>NUCLEOTIDE SEQUENCE</scope>
    <source>
        <strain evidence="2">BLCCT55</strain>
    </source>
</reference>
<gene>
    <name evidence="2" type="ORF">ICL16_26815</name>
</gene>
<sequence>MMKKQLLGIAVVGAIAVGASVGSSLNLESISNAQTVSNTKIAAAPLRVGQPAPDFTGVDSNGKSHRLSDFKGKVVVLEWTNHQCPFVKKHYDSGNMQKLQKSANGKGVVWLSINSSAPGQQGNVNGAQANELTKSRGAAPTAVLLDSDGKIGRLYNARTTPHMYVIASNGTLAYMGAIDSISSSDQADVPKAKNYVSAALDTVSKGQKVDPSVTQPYGCTVKYGS</sequence>
<dbReference type="Proteomes" id="UP000629098">
    <property type="component" value="Unassembled WGS sequence"/>
</dbReference>
<dbReference type="CDD" id="cd02969">
    <property type="entry name" value="PRX_like1"/>
    <property type="match status" value="1"/>
</dbReference>
<comment type="caution">
    <text evidence="2">The sequence shown here is derived from an EMBL/GenBank/DDBJ whole genome shotgun (WGS) entry which is preliminary data.</text>
</comment>
<dbReference type="GO" id="GO:0016209">
    <property type="term" value="F:antioxidant activity"/>
    <property type="evidence" value="ECO:0007669"/>
    <property type="project" value="InterPro"/>
</dbReference>
<evidence type="ECO:0000313" key="2">
    <source>
        <dbReference type="EMBL" id="MBD2775571.1"/>
    </source>
</evidence>
<dbReference type="AlphaFoldDB" id="A0A8J6XME6"/>
<dbReference type="PANTHER" id="PTHR43640">
    <property type="entry name" value="OS07G0260300 PROTEIN"/>
    <property type="match status" value="1"/>
</dbReference>
<dbReference type="PANTHER" id="PTHR43640:SF1">
    <property type="entry name" value="THIOREDOXIN-DEPENDENT PEROXIREDOXIN"/>
    <property type="match status" value="1"/>
</dbReference>
<proteinExistence type="predicted"/>
<dbReference type="EMBL" id="JACXAE010000083">
    <property type="protein sequence ID" value="MBD2775571.1"/>
    <property type="molecule type" value="Genomic_DNA"/>
</dbReference>
<dbReference type="Gene3D" id="3.40.30.10">
    <property type="entry name" value="Glutaredoxin"/>
    <property type="match status" value="1"/>
</dbReference>
<feature type="domain" description="Thioredoxin" evidence="1">
    <location>
        <begin position="46"/>
        <end position="201"/>
    </location>
</feature>
<dbReference type="Pfam" id="PF00578">
    <property type="entry name" value="AhpC-TSA"/>
    <property type="match status" value="1"/>
</dbReference>
<dbReference type="SUPFAM" id="SSF52833">
    <property type="entry name" value="Thioredoxin-like"/>
    <property type="match status" value="1"/>
</dbReference>